<evidence type="ECO:0000313" key="1">
    <source>
        <dbReference type="EMBL" id="DAE00248.1"/>
    </source>
</evidence>
<organism evidence="1">
    <name type="scientific">Myoviridae sp. ctLnO19</name>
    <dbReference type="NCBI Taxonomy" id="2825085"/>
    <lineage>
        <taxon>Viruses</taxon>
        <taxon>Duplodnaviria</taxon>
        <taxon>Heunggongvirae</taxon>
        <taxon>Uroviricota</taxon>
        <taxon>Caudoviricetes</taxon>
    </lineage>
</organism>
<name>A0A8S5P0U4_9CAUD</name>
<reference evidence="1" key="1">
    <citation type="journal article" date="2021" name="Proc. Natl. Acad. Sci. U.S.A.">
        <title>A Catalog of Tens of Thousands of Viruses from Human Metagenomes Reveals Hidden Associations with Chronic Diseases.</title>
        <authorList>
            <person name="Tisza M.J."/>
            <person name="Buck C.B."/>
        </authorList>
    </citation>
    <scope>NUCLEOTIDE SEQUENCE</scope>
    <source>
        <strain evidence="1">CtLnO19</strain>
    </source>
</reference>
<accession>A0A8S5P0U4</accession>
<sequence>MLIYFIFRLVKTRLNSSSLLNCSKLHQNALRFNLLLRGT</sequence>
<proteinExistence type="predicted"/>
<protein>
    <submittedName>
        <fullName evidence="1">Uncharacterized protein</fullName>
    </submittedName>
</protein>
<dbReference type="EMBL" id="BK015301">
    <property type="protein sequence ID" value="DAE00248.1"/>
    <property type="molecule type" value="Genomic_DNA"/>
</dbReference>